<dbReference type="RefSeq" id="WP_022340645.1">
    <property type="nucleotide sequence ID" value="NZ_CALULB010000025.1"/>
</dbReference>
<sequence>MKRMILLATAFLATTGMYAAQTDSLTVTNTVQIEAPNRVTLTQSDNQLTIDIEGEKGNPEFRYTRQVNISSSEPVVTKERNSNWDFNIPFRKQKKSSRYKQNEFVIKDFKLGLSKVMNAPAQLDANMASSWEITTPSLGWAYYPWHSNTSFSIGLACSWRNYRMTGKNRFIKEGSEIVLGSYPEGADIEFSRIKVFSWSVPLMFSHEFENKLGFSLGAIVNFNTHASLKTRYNLGDEKVKLTDNNIHQTPVTVDFQASISCKAVGIYVKYSPCNILDTSYGPKFSALSAGIILF</sequence>
<reference evidence="2 3" key="1">
    <citation type="submission" date="2022-08" db="EMBL/GenBank/DDBJ databases">
        <authorList>
            <person name="Zeman M."/>
            <person name="Kubasova T."/>
        </authorList>
    </citation>
    <scope>NUCLEOTIDE SEQUENCE [LARGE SCALE GENOMIC DNA]</scope>
    <source>
        <strain evidence="2 3">ET62</strain>
    </source>
</reference>
<evidence type="ECO:0008006" key="4">
    <source>
        <dbReference type="Google" id="ProtNLM"/>
    </source>
</evidence>
<dbReference type="GeneID" id="82444083"/>
<organism evidence="2 3">
    <name type="scientific">Phocaeicola barnesiae</name>
    <dbReference type="NCBI Taxonomy" id="376804"/>
    <lineage>
        <taxon>Bacteria</taxon>
        <taxon>Pseudomonadati</taxon>
        <taxon>Bacteroidota</taxon>
        <taxon>Bacteroidia</taxon>
        <taxon>Bacteroidales</taxon>
        <taxon>Bacteroidaceae</taxon>
        <taxon>Phocaeicola</taxon>
    </lineage>
</organism>
<keyword evidence="1" id="KW-0732">Signal</keyword>
<evidence type="ECO:0000313" key="3">
    <source>
        <dbReference type="Proteomes" id="UP001204579"/>
    </source>
</evidence>
<keyword evidence="3" id="KW-1185">Reference proteome</keyword>
<feature type="chain" id="PRO_5043677976" description="Outer membrane protein beta-barrel domain-containing protein" evidence="1">
    <location>
        <begin position="20"/>
        <end position="294"/>
    </location>
</feature>
<evidence type="ECO:0000256" key="1">
    <source>
        <dbReference type="SAM" id="SignalP"/>
    </source>
</evidence>
<feature type="signal peptide" evidence="1">
    <location>
        <begin position="1"/>
        <end position="19"/>
    </location>
</feature>
<dbReference type="Proteomes" id="UP001204579">
    <property type="component" value="Unassembled WGS sequence"/>
</dbReference>
<gene>
    <name evidence="2" type="ORF">NW209_13245</name>
</gene>
<protein>
    <recommendedName>
        <fullName evidence="4">Outer membrane protein beta-barrel domain-containing protein</fullName>
    </recommendedName>
</protein>
<name>A0AAW5NAT9_9BACT</name>
<comment type="caution">
    <text evidence="2">The sequence shown here is derived from an EMBL/GenBank/DDBJ whole genome shotgun (WGS) entry which is preliminary data.</text>
</comment>
<evidence type="ECO:0000313" key="2">
    <source>
        <dbReference type="EMBL" id="MCR8874965.1"/>
    </source>
</evidence>
<accession>A0AAW5NAT9</accession>
<dbReference type="AlphaFoldDB" id="A0AAW5NAT9"/>
<proteinExistence type="predicted"/>
<dbReference type="EMBL" id="JANRHJ010000016">
    <property type="protein sequence ID" value="MCR8874965.1"/>
    <property type="molecule type" value="Genomic_DNA"/>
</dbReference>